<keyword evidence="4" id="KW-1185">Reference proteome</keyword>
<feature type="domain" description="Protein kinase" evidence="2">
    <location>
        <begin position="350"/>
        <end position="671"/>
    </location>
</feature>
<dbReference type="GO" id="GO:0005524">
    <property type="term" value="F:ATP binding"/>
    <property type="evidence" value="ECO:0007669"/>
    <property type="project" value="InterPro"/>
</dbReference>
<evidence type="ECO:0000259" key="2">
    <source>
        <dbReference type="PROSITE" id="PS50011"/>
    </source>
</evidence>
<dbReference type="AlphaFoldDB" id="A0AAD4I605"/>
<comment type="caution">
    <text evidence="3">The sequence shown here is derived from an EMBL/GenBank/DDBJ whole genome shotgun (WGS) entry which is preliminary data.</text>
</comment>
<gene>
    <name evidence="3" type="ORF">NEMBOFW57_003682</name>
</gene>
<dbReference type="PANTHER" id="PTHR24359:SF1">
    <property type="entry name" value="INHIBITOR OF NUCLEAR FACTOR KAPPA-B KINASE EPSILON SUBUNIT HOMOLOG 1-RELATED"/>
    <property type="match status" value="1"/>
</dbReference>
<dbReference type="InterPro" id="IPR000719">
    <property type="entry name" value="Prot_kinase_dom"/>
</dbReference>
<organism evidence="3 4">
    <name type="scientific">Staphylotrichum longicolle</name>
    <dbReference type="NCBI Taxonomy" id="669026"/>
    <lineage>
        <taxon>Eukaryota</taxon>
        <taxon>Fungi</taxon>
        <taxon>Dikarya</taxon>
        <taxon>Ascomycota</taxon>
        <taxon>Pezizomycotina</taxon>
        <taxon>Sordariomycetes</taxon>
        <taxon>Sordariomycetidae</taxon>
        <taxon>Sordariales</taxon>
        <taxon>Chaetomiaceae</taxon>
        <taxon>Staphylotrichum</taxon>
    </lineage>
</organism>
<feature type="region of interest" description="Disordered" evidence="1">
    <location>
        <begin position="63"/>
        <end position="89"/>
    </location>
</feature>
<dbReference type="SMART" id="SM00220">
    <property type="entry name" value="S_TKc"/>
    <property type="match status" value="1"/>
</dbReference>
<dbReference type="PROSITE" id="PS50011">
    <property type="entry name" value="PROTEIN_KINASE_DOM"/>
    <property type="match status" value="1"/>
</dbReference>
<feature type="region of interest" description="Disordered" evidence="1">
    <location>
        <begin position="131"/>
        <end position="153"/>
    </location>
</feature>
<feature type="compositionally biased region" description="Basic and acidic residues" evidence="1">
    <location>
        <begin position="131"/>
        <end position="140"/>
    </location>
</feature>
<dbReference type="EMBL" id="JAHCVI010000001">
    <property type="protein sequence ID" value="KAG7293628.1"/>
    <property type="molecule type" value="Genomic_DNA"/>
</dbReference>
<protein>
    <recommendedName>
        <fullName evidence="2">Protein kinase domain-containing protein</fullName>
    </recommendedName>
</protein>
<dbReference type="Gene3D" id="1.10.510.10">
    <property type="entry name" value="Transferase(Phosphotransferase) domain 1"/>
    <property type="match status" value="1"/>
</dbReference>
<dbReference type="Gene3D" id="3.30.200.20">
    <property type="entry name" value="Phosphorylase Kinase, domain 1"/>
    <property type="match status" value="1"/>
</dbReference>
<dbReference type="Pfam" id="PF00069">
    <property type="entry name" value="Pkinase"/>
    <property type="match status" value="1"/>
</dbReference>
<accession>A0AAD4I605</accession>
<proteinExistence type="predicted"/>
<reference evidence="3" key="1">
    <citation type="submission" date="2023-02" db="EMBL/GenBank/DDBJ databases">
        <authorList>
            <person name="Palmer J.M."/>
        </authorList>
    </citation>
    <scope>NUCLEOTIDE SEQUENCE</scope>
    <source>
        <strain evidence="3">FW57</strain>
    </source>
</reference>
<evidence type="ECO:0000313" key="3">
    <source>
        <dbReference type="EMBL" id="KAG7293628.1"/>
    </source>
</evidence>
<dbReference type="SUPFAM" id="SSF56112">
    <property type="entry name" value="Protein kinase-like (PK-like)"/>
    <property type="match status" value="1"/>
</dbReference>
<dbReference type="GO" id="GO:0004674">
    <property type="term" value="F:protein serine/threonine kinase activity"/>
    <property type="evidence" value="ECO:0007669"/>
    <property type="project" value="TreeGrafter"/>
</dbReference>
<dbReference type="InterPro" id="IPR011009">
    <property type="entry name" value="Kinase-like_dom_sf"/>
</dbReference>
<name>A0AAD4I605_9PEZI</name>
<sequence length="756" mass="85116">MEHNHARSAPQRRVTFTEDEAGLPQILVRSPTGEFDPRSELDACGTSHPTAAGISLRQLTAVDELEDETDSASARGQHDENGHIDPPLQDTGTEVILGLVNDDHTARAAAAPPTGDVCSDGQGDLLHDVQPDSGARDHTPTHPSILGLRTPGIDEDDTDHIKAGRWNTAFLPRGALQRLVNVAAVERELRRSTGLDSFEGRSMQSWAREICGEIDSPHVDGEGQRVESGKTKQHQTTYQKIFAILQMASAPPNAIFELIKEDVSDQDLPLLPLDPSRPYLEVRRRKGSIQPVQCMKGWGANMVKMFCSTQWGVVSPFFARGDHGDVQRYPLEDEDVLPFTYDSRDDDRPKEIRDVLETGGFGEVFRVRIHHDHHNFHANEQHPEELEFAVKKLFSRDGEDWKKEIEILKRFSSSTNPHLISLLATYEHQRSVHLLFHWADASLQRYWKEVCPRPSMDRRVVGWVVRQCRGIATGIAAIHRHITSSTTKPPPSTDSAIVMPEENDSMNDKLYGRHGDIKPRNILWFKKAPDEDGMGTLVITDFGVAEMNSKDSRSRKSNRDLTFTRTYCAPEAHIHGQEIRRSYDIWTLGCLYLEFLTWLLGGSQFVDRFCRRRAKPEKAFDKHEVSLDWFFELETGQNGTIVGARVKTEVTDFIKTLHRHPSCTDLVHDFLDLIESGLLIVESRKLEQYRFTSVQVCSALGEIQKKLEIDEAYGLEPKPWGPAGRPGIRVSTSEPVIGLAPAHNISPSQLSKRSTF</sequence>
<dbReference type="Proteomes" id="UP001197093">
    <property type="component" value="Unassembled WGS sequence"/>
</dbReference>
<dbReference type="PANTHER" id="PTHR24359">
    <property type="entry name" value="SERINE/THREONINE-PROTEIN KINASE SBK1"/>
    <property type="match status" value="1"/>
</dbReference>
<evidence type="ECO:0000256" key="1">
    <source>
        <dbReference type="SAM" id="MobiDB-lite"/>
    </source>
</evidence>
<feature type="region of interest" description="Disordered" evidence="1">
    <location>
        <begin position="1"/>
        <end position="49"/>
    </location>
</feature>
<evidence type="ECO:0000313" key="4">
    <source>
        <dbReference type="Proteomes" id="UP001197093"/>
    </source>
</evidence>